<keyword evidence="1" id="KW-0677">Repeat</keyword>
<keyword evidence="2 3" id="KW-0694">RNA-binding</keyword>
<organism evidence="6 7">
    <name type="scientific">Giardia muris</name>
    <dbReference type="NCBI Taxonomy" id="5742"/>
    <lineage>
        <taxon>Eukaryota</taxon>
        <taxon>Metamonada</taxon>
        <taxon>Diplomonadida</taxon>
        <taxon>Hexamitidae</taxon>
        <taxon>Giardiinae</taxon>
        <taxon>Giardia</taxon>
    </lineage>
</organism>
<evidence type="ECO:0000256" key="1">
    <source>
        <dbReference type="ARBA" id="ARBA00022737"/>
    </source>
</evidence>
<dbReference type="SUPFAM" id="SSF54928">
    <property type="entry name" value="RNA-binding domain, RBD"/>
    <property type="match status" value="1"/>
</dbReference>
<keyword evidence="7" id="KW-1185">Reference proteome</keyword>
<feature type="compositionally biased region" description="Basic and acidic residues" evidence="4">
    <location>
        <begin position="331"/>
        <end position="345"/>
    </location>
</feature>
<dbReference type="GO" id="GO:0003723">
    <property type="term" value="F:RNA binding"/>
    <property type="evidence" value="ECO:0007669"/>
    <property type="project" value="UniProtKB-UniRule"/>
</dbReference>
<dbReference type="InterPro" id="IPR000504">
    <property type="entry name" value="RRM_dom"/>
</dbReference>
<dbReference type="PROSITE" id="PS50102">
    <property type="entry name" value="RRM"/>
    <property type="match status" value="1"/>
</dbReference>
<name>A0A4Z1T3Z1_GIAMU</name>
<dbReference type="Pfam" id="PF00076">
    <property type="entry name" value="RRM_1"/>
    <property type="match status" value="1"/>
</dbReference>
<evidence type="ECO:0000313" key="6">
    <source>
        <dbReference type="EMBL" id="TNJ30368.1"/>
    </source>
</evidence>
<comment type="caution">
    <text evidence="6">The sequence shown here is derived from an EMBL/GenBank/DDBJ whole genome shotgun (WGS) entry which is preliminary data.</text>
</comment>
<gene>
    <name evidence="6" type="ORF">GMRT_21198</name>
</gene>
<dbReference type="InterPro" id="IPR012677">
    <property type="entry name" value="Nucleotide-bd_a/b_plait_sf"/>
</dbReference>
<evidence type="ECO:0000256" key="3">
    <source>
        <dbReference type="PROSITE-ProRule" id="PRU00176"/>
    </source>
</evidence>
<dbReference type="PANTHER" id="PTHR24012">
    <property type="entry name" value="RNA BINDING PROTEIN"/>
    <property type="match status" value="1"/>
</dbReference>
<dbReference type="Proteomes" id="UP000315496">
    <property type="component" value="Chromosome 1"/>
</dbReference>
<feature type="region of interest" description="Disordered" evidence="4">
    <location>
        <begin position="329"/>
        <end position="353"/>
    </location>
</feature>
<evidence type="ECO:0000313" key="7">
    <source>
        <dbReference type="Proteomes" id="UP000315496"/>
    </source>
</evidence>
<evidence type="ECO:0000256" key="4">
    <source>
        <dbReference type="SAM" id="MobiDB-lite"/>
    </source>
</evidence>
<proteinExistence type="predicted"/>
<dbReference type="OrthoDB" id="19742at2759"/>
<evidence type="ECO:0000256" key="2">
    <source>
        <dbReference type="ARBA" id="ARBA00022884"/>
    </source>
</evidence>
<sequence length="531" mass="60058">MENAILISNIPTEFTGSDIYALLSQVDIQVLNQSSHIMISKNPPKARHLTGRYMVIYLQTKDEVNTALLALDSVNITISGKPHPLHVSRFVPNFKQRLNGKYDIVIRNLPEDITGGTLREAYASFGEVISTSVVFDGDADKNKHHRGYVMFEKEEDAERAVQGTNGKYLGRNKVEVGFFVPMGVRIEQNRRSLVKNIPEEHFDNITVVRDWIFERITKLSDSDLSCYDVEDFNSRDLNFTYTDLRDLKLSAEEIKNIVLKEEDLKSYILSVLSITEAEFGSNSIEDIGWKIDRFDPKFKSKLNEIPLKNLTAADLKINKLTENDVFEPLSEQDKEKSDLRADPRQKGSGNMNCSIDARSPVMRKLIIRAVSSKLIETEYGKEIEAMSCLSDGMRKYLAKARLLNSNNKYVKSKKSISIYGLVRGKSEDEYREYLQKLEGFQSLSAPKRDDIDPKKFHINVFFDTADNAKLAVERINAQQVFDEKIIAEGTEVLAKIFEPAPGSKLAAMLAREDGRLVVKNLSIPAHSGLSS</sequence>
<dbReference type="SMART" id="SM00360">
    <property type="entry name" value="RRM"/>
    <property type="match status" value="1"/>
</dbReference>
<reference evidence="6 7" key="1">
    <citation type="submission" date="2019-05" db="EMBL/GenBank/DDBJ databases">
        <title>The compact genome of Giardia muris reveals important steps in the evolution of intestinal protozoan parasites.</title>
        <authorList>
            <person name="Xu F."/>
            <person name="Jimenez-Gonzalez A."/>
            <person name="Einarsson E."/>
            <person name="Astvaldsson A."/>
            <person name="Peirasmaki D."/>
            <person name="Eckmann L."/>
            <person name="Andersson J.O."/>
            <person name="Svard S.G."/>
            <person name="Jerlstrom-Hultqvist J."/>
        </authorList>
    </citation>
    <scope>NUCLEOTIDE SEQUENCE [LARGE SCALE GENOMIC DNA]</scope>
    <source>
        <strain evidence="6 7">Roberts-Thomson</strain>
    </source>
</reference>
<dbReference type="Gene3D" id="3.30.70.330">
    <property type="match status" value="2"/>
</dbReference>
<accession>A0A4Z1T3Z1</accession>
<feature type="domain" description="RRM" evidence="5">
    <location>
        <begin position="102"/>
        <end position="181"/>
    </location>
</feature>
<dbReference type="InterPro" id="IPR035979">
    <property type="entry name" value="RBD_domain_sf"/>
</dbReference>
<protein>
    <submittedName>
        <fullName evidence="6">Putative Polyadenylate-binding protein</fullName>
    </submittedName>
</protein>
<dbReference type="EMBL" id="VDLU01000001">
    <property type="protein sequence ID" value="TNJ30368.1"/>
    <property type="molecule type" value="Genomic_DNA"/>
</dbReference>
<dbReference type="VEuPathDB" id="GiardiaDB:GMRT_21198"/>
<evidence type="ECO:0000259" key="5">
    <source>
        <dbReference type="PROSITE" id="PS50102"/>
    </source>
</evidence>
<dbReference type="AlphaFoldDB" id="A0A4Z1T3Z1"/>